<dbReference type="AlphaFoldDB" id="A0A8I3RRI7"/>
<dbReference type="CDD" id="cd00190">
    <property type="entry name" value="Tryp_SPc"/>
    <property type="match status" value="1"/>
</dbReference>
<dbReference type="FunFam" id="2.40.10.10:FF:000024">
    <property type="entry name" value="Serine protease 53"/>
    <property type="match status" value="1"/>
</dbReference>
<name>A0A8I3RRI7_CANLF</name>
<feature type="domain" description="Peptidase S1" evidence="6">
    <location>
        <begin position="63"/>
        <end position="297"/>
    </location>
</feature>
<reference evidence="7" key="2">
    <citation type="submission" date="2025-08" db="UniProtKB">
        <authorList>
            <consortium name="Ensembl"/>
        </authorList>
    </citation>
    <scope>IDENTIFICATION</scope>
    <source>
        <strain evidence="7">Boxer</strain>
    </source>
</reference>
<dbReference type="PANTHER" id="PTHR24253">
    <property type="entry name" value="TRANSMEMBRANE PROTEASE SERINE"/>
    <property type="match status" value="1"/>
</dbReference>
<evidence type="ECO:0000313" key="7">
    <source>
        <dbReference type="Ensembl" id="ENSCAFP00845005178.1"/>
    </source>
</evidence>
<evidence type="ECO:0000256" key="5">
    <source>
        <dbReference type="SAM" id="SignalP"/>
    </source>
</evidence>
<evidence type="ECO:0000256" key="3">
    <source>
        <dbReference type="ARBA" id="ARBA00022801"/>
    </source>
</evidence>
<dbReference type="GO" id="GO:0004252">
    <property type="term" value="F:serine-type endopeptidase activity"/>
    <property type="evidence" value="ECO:0007669"/>
    <property type="project" value="InterPro"/>
</dbReference>
<accession>A0A8I3RRI7</accession>
<dbReference type="GO" id="GO:0005886">
    <property type="term" value="C:plasma membrane"/>
    <property type="evidence" value="ECO:0000318"/>
    <property type="project" value="GO_Central"/>
</dbReference>
<reference evidence="7" key="1">
    <citation type="submission" date="2020-03" db="EMBL/GenBank/DDBJ databases">
        <title>Long-read based genome assembly of a Labrador retriever dog.</title>
        <authorList>
            <person name="Eory L."/>
            <person name="Zhang W."/>
            <person name="Schoenebeck J."/>
        </authorList>
    </citation>
    <scope>NUCLEOTIDE SEQUENCE [LARGE SCALE GENOMIC DNA]</scope>
    <source>
        <strain evidence="7">Labrador retriever</strain>
    </source>
</reference>
<evidence type="ECO:0000256" key="2">
    <source>
        <dbReference type="ARBA" id="ARBA00022729"/>
    </source>
</evidence>
<keyword evidence="8" id="KW-1185">Reference proteome</keyword>
<dbReference type="Reactome" id="R-CFA-163125">
    <property type="pathway name" value="Post-translational modification: synthesis of GPI-anchored proteins"/>
</dbReference>
<evidence type="ECO:0000256" key="4">
    <source>
        <dbReference type="ARBA" id="ARBA00023157"/>
    </source>
</evidence>
<feature type="chain" id="PRO_5035279576" description="Peptidase S1 domain-containing protein" evidence="5">
    <location>
        <begin position="20"/>
        <end position="321"/>
    </location>
</feature>
<protein>
    <recommendedName>
        <fullName evidence="6">Peptidase S1 domain-containing protein</fullName>
    </recommendedName>
</protein>
<dbReference type="Ensembl" id="ENSCAFT00845006506.1">
    <property type="protein sequence ID" value="ENSCAFP00845005178.1"/>
    <property type="gene ID" value="ENSCAFG00845003634.1"/>
</dbReference>
<dbReference type="GO" id="GO:0006508">
    <property type="term" value="P:proteolysis"/>
    <property type="evidence" value="ECO:0007669"/>
    <property type="project" value="UniProtKB-KW"/>
</dbReference>
<dbReference type="InterPro" id="IPR009003">
    <property type="entry name" value="Peptidase_S1_PA"/>
</dbReference>
<keyword evidence="3" id="KW-0378">Hydrolase</keyword>
<dbReference type="GeneTree" id="ENSGT00940000163636"/>
<evidence type="ECO:0000259" key="6">
    <source>
        <dbReference type="PROSITE" id="PS50240"/>
    </source>
</evidence>
<dbReference type="InterPro" id="IPR001254">
    <property type="entry name" value="Trypsin_dom"/>
</dbReference>
<dbReference type="SUPFAM" id="SSF50494">
    <property type="entry name" value="Trypsin-like serine proteases"/>
    <property type="match status" value="1"/>
</dbReference>
<dbReference type="Gene3D" id="2.40.10.10">
    <property type="entry name" value="Trypsin-like serine proteases"/>
    <property type="match status" value="1"/>
</dbReference>
<feature type="signal peptide" evidence="5">
    <location>
        <begin position="1"/>
        <end position="19"/>
    </location>
</feature>
<evidence type="ECO:0000313" key="8">
    <source>
        <dbReference type="Proteomes" id="UP000805418"/>
    </source>
</evidence>
<keyword evidence="1" id="KW-0645">Protease</keyword>
<organism evidence="7 8">
    <name type="scientific">Canis lupus familiaris</name>
    <name type="common">Dog</name>
    <name type="synonym">Canis familiaris</name>
    <dbReference type="NCBI Taxonomy" id="9615"/>
    <lineage>
        <taxon>Eukaryota</taxon>
        <taxon>Metazoa</taxon>
        <taxon>Chordata</taxon>
        <taxon>Craniata</taxon>
        <taxon>Vertebrata</taxon>
        <taxon>Euteleostomi</taxon>
        <taxon>Mammalia</taxon>
        <taxon>Eutheria</taxon>
        <taxon>Laurasiatheria</taxon>
        <taxon>Carnivora</taxon>
        <taxon>Caniformia</taxon>
        <taxon>Canidae</taxon>
        <taxon>Canis</taxon>
    </lineage>
</organism>
<dbReference type="OrthoDB" id="10051896at2759"/>
<reference evidence="7" key="3">
    <citation type="submission" date="2025-09" db="UniProtKB">
        <authorList>
            <consortium name="Ensembl"/>
        </authorList>
    </citation>
    <scope>IDENTIFICATION</scope>
    <source>
        <strain evidence="7">Boxer</strain>
    </source>
</reference>
<evidence type="ECO:0000256" key="1">
    <source>
        <dbReference type="ARBA" id="ARBA00022670"/>
    </source>
</evidence>
<keyword evidence="4" id="KW-1015">Disulfide bond</keyword>
<dbReference type="SMART" id="SM00020">
    <property type="entry name" value="Tryp_SPc"/>
    <property type="match status" value="1"/>
</dbReference>
<dbReference type="InterPro" id="IPR043504">
    <property type="entry name" value="Peptidase_S1_PA_chymotrypsin"/>
</dbReference>
<dbReference type="Pfam" id="PF00089">
    <property type="entry name" value="Trypsin"/>
    <property type="match status" value="1"/>
</dbReference>
<proteinExistence type="predicted"/>
<dbReference type="Proteomes" id="UP000805418">
    <property type="component" value="Chromosome 6"/>
</dbReference>
<sequence length="321" mass="34965">MGAHVGALLLALAALLVQAELVGAGGRRGGAGVLRGGGGGPAGGGRAGGAEALRLPQNPAAHVVGGKDLEPGQWPWQGSQLRGRHQHCGASLLSCRVLKAMHCFLKHSDPLKWTAHIGELSSRPHYWKLWTFYHRYRVKDIIIYPQFEGTSLNDIALLKLSSSVTYNKYIQPICVMISSSKFQNQTNCWVTGWGDIQENQGENLQEVQVSIINNSRCDYLFQQPSILSYNLNDMICAGSEDGSRDACDSGGPLACEKRGLWIQVGIVSWGSGCGRPNRPGVYTNISAYFNWIRTLMAHSSIQRSAPCLQLLLPLLWLASLL</sequence>
<dbReference type="GO" id="GO:0008236">
    <property type="term" value="F:serine-type peptidase activity"/>
    <property type="evidence" value="ECO:0000318"/>
    <property type="project" value="GO_Central"/>
</dbReference>
<dbReference type="PANTHER" id="PTHR24253:SF79">
    <property type="entry name" value="SERINE PROTEASE 41"/>
    <property type="match status" value="1"/>
</dbReference>
<dbReference type="PROSITE" id="PS50240">
    <property type="entry name" value="TRYPSIN_DOM"/>
    <property type="match status" value="1"/>
</dbReference>
<keyword evidence="2 5" id="KW-0732">Signal</keyword>